<name>A0A3S5EM56_9ACTO</name>
<feature type="region of interest" description="Disordered" evidence="1">
    <location>
        <begin position="217"/>
        <end position="243"/>
    </location>
</feature>
<organism evidence="2 3">
    <name type="scientific">Actinomyces slackii</name>
    <dbReference type="NCBI Taxonomy" id="52774"/>
    <lineage>
        <taxon>Bacteria</taxon>
        <taxon>Bacillati</taxon>
        <taxon>Actinomycetota</taxon>
        <taxon>Actinomycetes</taxon>
        <taxon>Actinomycetales</taxon>
        <taxon>Actinomycetaceae</taxon>
        <taxon>Actinomyces</taxon>
    </lineage>
</organism>
<evidence type="ECO:0000313" key="3">
    <source>
        <dbReference type="Proteomes" id="UP000276899"/>
    </source>
</evidence>
<dbReference type="Proteomes" id="UP000276899">
    <property type="component" value="Chromosome"/>
</dbReference>
<gene>
    <name evidence="2" type="ORF">NCTC11923_00989</name>
</gene>
<evidence type="ECO:0000313" key="2">
    <source>
        <dbReference type="EMBL" id="VEG74355.1"/>
    </source>
</evidence>
<sequence>MYLVMLETGGNQRYVFSSPRQRENIGGSFLLTMLAPWTHEIAAALNITTTRVSDSSGKTILTVPDQDSATRLIGATTRRVHAIAPGMDVTGVFMPLADPSNGTHINVTESDLRRIHSLASRYALSRPPAEARFPQIPFLQRAENSNLPAAPRRTLLGTRPPGATAHSLPSQVKRACAIQARNHLVKKASEFTPLAQLIGHDDALLMDSLKALEDAFDSDPENTEEPEPTDSSRAESAPRARSAQPIELSRIAVIHIDGNGVGAIMRALNDSKSRVSSDVFHREVGCPPDHAESLRRFLLEINKRFDDSVTHAFFTAWEKVARLWQADHRGTATERIIPVVPILMGGDDLTVLTEGHYALPFMEAYLRAYEEATADDALLRYLGPASLRASQSTGSMTAAAGAAIVPRNFPFHLAYTLAEALVSEAKRTGKEEGRECSTLTYHALIDSTIVDAGELLASYRSFTARPYRLHAPAEQHPTADPTTGSTTDSLQGAAWQAMLHRACHARGMTPSGTAFPRTRAARIRSLLSKRSALDQDSEQHQKLTGTIDAEWADARRVLGDTLIDGIDDPRYLPDLLELSDLLPTSYLEEALAGSPASLASPASSAGATPAATTTEEETA</sequence>
<dbReference type="AlphaFoldDB" id="A0A3S5EM56"/>
<evidence type="ECO:0000256" key="1">
    <source>
        <dbReference type="SAM" id="MobiDB-lite"/>
    </source>
</evidence>
<keyword evidence="3" id="KW-1185">Reference proteome</keyword>
<dbReference type="InterPro" id="IPR043128">
    <property type="entry name" value="Rev_trsase/Diguanyl_cyclase"/>
</dbReference>
<dbReference type="KEGG" id="asla:NCTC11923_00989"/>
<evidence type="ECO:0008006" key="4">
    <source>
        <dbReference type="Google" id="ProtNLM"/>
    </source>
</evidence>
<accession>A0A3S5EM56</accession>
<reference evidence="2 3" key="1">
    <citation type="submission" date="2018-12" db="EMBL/GenBank/DDBJ databases">
        <authorList>
            <consortium name="Pathogen Informatics"/>
        </authorList>
    </citation>
    <scope>NUCLEOTIDE SEQUENCE [LARGE SCALE GENOMIC DNA]</scope>
    <source>
        <strain evidence="2 3">NCTC11923</strain>
    </source>
</reference>
<feature type="compositionally biased region" description="Low complexity" evidence="1">
    <location>
        <begin position="592"/>
        <end position="613"/>
    </location>
</feature>
<feature type="region of interest" description="Disordered" evidence="1">
    <location>
        <begin position="592"/>
        <end position="619"/>
    </location>
</feature>
<feature type="region of interest" description="Disordered" evidence="1">
    <location>
        <begin position="143"/>
        <end position="170"/>
    </location>
</feature>
<protein>
    <recommendedName>
        <fullName evidence="4">CRISPR-associated protein Cas10/Cmr2, subtype III-B</fullName>
    </recommendedName>
</protein>
<dbReference type="Gene3D" id="3.30.70.270">
    <property type="match status" value="1"/>
</dbReference>
<proteinExistence type="predicted"/>
<feature type="compositionally biased region" description="Acidic residues" evidence="1">
    <location>
        <begin position="217"/>
        <end position="228"/>
    </location>
</feature>
<dbReference type="EMBL" id="LR134363">
    <property type="protein sequence ID" value="VEG74355.1"/>
    <property type="molecule type" value="Genomic_DNA"/>
</dbReference>
<dbReference type="RefSeq" id="WP_051281500.1">
    <property type="nucleotide sequence ID" value="NZ_CBCRWE010000042.1"/>
</dbReference>
<dbReference type="STRING" id="1278298.GCA_000428685_02375"/>